<dbReference type="InterPro" id="IPR032808">
    <property type="entry name" value="DoxX"/>
</dbReference>
<evidence type="ECO:0000256" key="5">
    <source>
        <dbReference type="SAM" id="Phobius"/>
    </source>
</evidence>
<keyword evidence="4 5" id="KW-0472">Membrane</keyword>
<evidence type="ECO:0000256" key="3">
    <source>
        <dbReference type="ARBA" id="ARBA00022989"/>
    </source>
</evidence>
<sequence>MSLVIQAIHWISITAFSFIFGYAGVKKLYQEETMMMGMEELGFGVTWTFAIGLAEVLGTIGVLAGIFVHPVKIISVLLLMPFAIGAFTMHMGHQHPFSIYWQSLAVCVLSIVILWTDDSFKLVL</sequence>
<dbReference type="GO" id="GO:0016020">
    <property type="term" value="C:membrane"/>
    <property type="evidence" value="ECO:0007669"/>
    <property type="project" value="UniProtKB-SubCell"/>
</dbReference>
<dbReference type="Proteomes" id="UP000184041">
    <property type="component" value="Unassembled WGS sequence"/>
</dbReference>
<evidence type="ECO:0000313" key="6">
    <source>
        <dbReference type="EMBL" id="SHF09868.1"/>
    </source>
</evidence>
<dbReference type="RefSeq" id="WP_073061064.1">
    <property type="nucleotide sequence ID" value="NZ_FQUS01000005.1"/>
</dbReference>
<keyword evidence="2 5" id="KW-0812">Transmembrane</keyword>
<evidence type="ECO:0000313" key="7">
    <source>
        <dbReference type="Proteomes" id="UP000184041"/>
    </source>
</evidence>
<comment type="subcellular location">
    <subcellularLocation>
        <location evidence="1">Membrane</location>
        <topology evidence="1">Multi-pass membrane protein</topology>
    </subcellularLocation>
</comment>
<dbReference type="EMBL" id="FQUS01000005">
    <property type="protein sequence ID" value="SHF09868.1"/>
    <property type="molecule type" value="Genomic_DNA"/>
</dbReference>
<reference evidence="6 7" key="1">
    <citation type="submission" date="2016-11" db="EMBL/GenBank/DDBJ databases">
        <authorList>
            <person name="Jaros S."/>
            <person name="Januszkiewicz K."/>
            <person name="Wedrychowicz H."/>
        </authorList>
    </citation>
    <scope>NUCLEOTIDE SEQUENCE [LARGE SCALE GENOMIC DNA]</scope>
    <source>
        <strain evidence="6 7">DSM 21986</strain>
    </source>
</reference>
<name>A0A1M4YVY7_9BACT</name>
<organism evidence="6 7">
    <name type="scientific">Fodinibius roseus</name>
    <dbReference type="NCBI Taxonomy" id="1194090"/>
    <lineage>
        <taxon>Bacteria</taxon>
        <taxon>Pseudomonadati</taxon>
        <taxon>Balneolota</taxon>
        <taxon>Balneolia</taxon>
        <taxon>Balneolales</taxon>
        <taxon>Balneolaceae</taxon>
        <taxon>Fodinibius</taxon>
    </lineage>
</organism>
<evidence type="ECO:0000256" key="1">
    <source>
        <dbReference type="ARBA" id="ARBA00004141"/>
    </source>
</evidence>
<dbReference type="Pfam" id="PF13564">
    <property type="entry name" value="DoxX_2"/>
    <property type="match status" value="1"/>
</dbReference>
<dbReference type="STRING" id="1194090.SAMN05443144_105173"/>
<keyword evidence="3 5" id="KW-1133">Transmembrane helix</keyword>
<evidence type="ECO:0000256" key="4">
    <source>
        <dbReference type="ARBA" id="ARBA00023136"/>
    </source>
</evidence>
<protein>
    <submittedName>
        <fullName evidence="6">DoxX-like family protein</fullName>
    </submittedName>
</protein>
<dbReference type="OrthoDB" id="962268at2"/>
<dbReference type="AlphaFoldDB" id="A0A1M4YVY7"/>
<keyword evidence="7" id="KW-1185">Reference proteome</keyword>
<feature type="transmembrane region" description="Helical" evidence="5">
    <location>
        <begin position="99"/>
        <end position="116"/>
    </location>
</feature>
<gene>
    <name evidence="6" type="ORF">SAMN05443144_105173</name>
</gene>
<proteinExistence type="predicted"/>
<feature type="transmembrane region" description="Helical" evidence="5">
    <location>
        <begin position="45"/>
        <end position="66"/>
    </location>
</feature>
<evidence type="ECO:0000256" key="2">
    <source>
        <dbReference type="ARBA" id="ARBA00022692"/>
    </source>
</evidence>
<accession>A0A1M4YVY7</accession>
<feature type="transmembrane region" description="Helical" evidence="5">
    <location>
        <begin position="73"/>
        <end position="93"/>
    </location>
</feature>
<feature type="transmembrane region" description="Helical" evidence="5">
    <location>
        <begin position="7"/>
        <end position="25"/>
    </location>
</feature>